<dbReference type="InterPro" id="IPR017560">
    <property type="entry name" value="Cyt_c_biogenesis_CcmI"/>
</dbReference>
<dbReference type="Pfam" id="PF23914">
    <property type="entry name" value="TPR_CcmH_CycH"/>
    <property type="match status" value="1"/>
</dbReference>
<gene>
    <name evidence="8" type="ORF">SAMN05444279_12145</name>
</gene>
<keyword evidence="6" id="KW-0472">Membrane</keyword>
<keyword evidence="2" id="KW-0677">Repeat</keyword>
<evidence type="ECO:0000256" key="5">
    <source>
        <dbReference type="PROSITE-ProRule" id="PRU00339"/>
    </source>
</evidence>
<dbReference type="PROSITE" id="PS50005">
    <property type="entry name" value="TPR"/>
    <property type="match status" value="2"/>
</dbReference>
<evidence type="ECO:0000256" key="6">
    <source>
        <dbReference type="SAM" id="Phobius"/>
    </source>
</evidence>
<evidence type="ECO:0000313" key="9">
    <source>
        <dbReference type="Proteomes" id="UP000325134"/>
    </source>
</evidence>
<name>A0A1M4ZS46_9RHOB</name>
<dbReference type="SMART" id="SM00028">
    <property type="entry name" value="TPR"/>
    <property type="match status" value="2"/>
</dbReference>
<dbReference type="GO" id="GO:0030313">
    <property type="term" value="C:cell envelope"/>
    <property type="evidence" value="ECO:0007669"/>
    <property type="project" value="UniProtKB-SubCell"/>
</dbReference>
<evidence type="ECO:0000256" key="4">
    <source>
        <dbReference type="ARBA" id="ARBA00022803"/>
    </source>
</evidence>
<evidence type="ECO:0000256" key="2">
    <source>
        <dbReference type="ARBA" id="ARBA00022737"/>
    </source>
</evidence>
<evidence type="ECO:0000256" key="3">
    <source>
        <dbReference type="ARBA" id="ARBA00022748"/>
    </source>
</evidence>
<dbReference type="PANTHER" id="PTHR47870:SF4">
    <property type="entry name" value="CYTOCHROME C-TYPE BIOGENESIS PROTEIN CYCH"/>
    <property type="match status" value="1"/>
</dbReference>
<evidence type="ECO:0000259" key="7">
    <source>
        <dbReference type="Pfam" id="PF23914"/>
    </source>
</evidence>
<dbReference type="PANTHER" id="PTHR47870">
    <property type="entry name" value="CYTOCHROME C-TYPE BIOGENESIS PROTEIN CCMH"/>
    <property type="match status" value="1"/>
</dbReference>
<proteinExistence type="predicted"/>
<dbReference type="Pfam" id="PF13181">
    <property type="entry name" value="TPR_8"/>
    <property type="match status" value="1"/>
</dbReference>
<evidence type="ECO:0000256" key="1">
    <source>
        <dbReference type="ARBA" id="ARBA00004196"/>
    </source>
</evidence>
<keyword evidence="6" id="KW-1133">Transmembrane helix</keyword>
<keyword evidence="3" id="KW-0201">Cytochrome c-type biogenesis</keyword>
<feature type="repeat" description="TPR" evidence="5">
    <location>
        <begin position="330"/>
        <end position="363"/>
    </location>
</feature>
<protein>
    <submittedName>
        <fullName evidence="8">Cytochrome c-type biogenesis protein CcmH</fullName>
    </submittedName>
</protein>
<evidence type="ECO:0000313" key="8">
    <source>
        <dbReference type="EMBL" id="SHF20828.1"/>
    </source>
</evidence>
<dbReference type="NCBIfam" id="TIGR03142">
    <property type="entry name" value="cytochro_ccmI"/>
    <property type="match status" value="1"/>
</dbReference>
<organism evidence="8 9">
    <name type="scientific">Ruegeria intermedia</name>
    <dbReference type="NCBI Taxonomy" id="996115"/>
    <lineage>
        <taxon>Bacteria</taxon>
        <taxon>Pseudomonadati</taxon>
        <taxon>Pseudomonadota</taxon>
        <taxon>Alphaproteobacteria</taxon>
        <taxon>Rhodobacterales</taxon>
        <taxon>Roseobacteraceae</taxon>
        <taxon>Ruegeria</taxon>
    </lineage>
</organism>
<dbReference type="InterPro" id="IPR019734">
    <property type="entry name" value="TPR_rpt"/>
</dbReference>
<feature type="transmembrane region" description="Helical" evidence="6">
    <location>
        <begin position="6"/>
        <end position="29"/>
    </location>
</feature>
<dbReference type="Gene3D" id="1.25.40.10">
    <property type="entry name" value="Tetratricopeptide repeat domain"/>
    <property type="match status" value="2"/>
</dbReference>
<accession>A0A1M4ZS46</accession>
<dbReference type="SUPFAM" id="SSF48452">
    <property type="entry name" value="TPR-like"/>
    <property type="match status" value="1"/>
</dbReference>
<dbReference type="OrthoDB" id="9815847at2"/>
<dbReference type="InterPro" id="IPR056413">
    <property type="entry name" value="TPR_CcmH_CycH"/>
</dbReference>
<dbReference type="AlphaFoldDB" id="A0A1M4ZS46"/>
<keyword evidence="6" id="KW-0812">Transmembrane</keyword>
<keyword evidence="4 5" id="KW-0802">TPR repeat</keyword>
<keyword evidence="9" id="KW-1185">Reference proteome</keyword>
<comment type="subcellular location">
    <subcellularLocation>
        <location evidence="1">Cell envelope</location>
    </subcellularLocation>
</comment>
<reference evidence="8 9" key="1">
    <citation type="submission" date="2016-11" db="EMBL/GenBank/DDBJ databases">
        <authorList>
            <person name="Varghese N."/>
            <person name="Submissions S."/>
        </authorList>
    </citation>
    <scope>NUCLEOTIDE SEQUENCE [LARGE SCALE GENOMIC DNA]</scope>
    <source>
        <strain evidence="8 9">DSM 29341</strain>
    </source>
</reference>
<dbReference type="EMBL" id="FQVK01000021">
    <property type="protein sequence ID" value="SHF20828.1"/>
    <property type="molecule type" value="Genomic_DNA"/>
</dbReference>
<dbReference type="RefSeq" id="WP_149776722.1">
    <property type="nucleotide sequence ID" value="NZ_FQVK01000021.1"/>
</dbReference>
<dbReference type="GO" id="GO:0005886">
    <property type="term" value="C:plasma membrane"/>
    <property type="evidence" value="ECO:0007669"/>
    <property type="project" value="TreeGrafter"/>
</dbReference>
<dbReference type="InterPro" id="IPR051263">
    <property type="entry name" value="C-type_cytochrome_biogenesis"/>
</dbReference>
<feature type="domain" description="Cytochrome c-type biogenesis protein H TPR" evidence="7">
    <location>
        <begin position="121"/>
        <end position="243"/>
    </location>
</feature>
<feature type="repeat" description="TPR" evidence="5">
    <location>
        <begin position="153"/>
        <end position="186"/>
    </location>
</feature>
<dbReference type="GO" id="GO:0017004">
    <property type="term" value="P:cytochrome complex assembly"/>
    <property type="evidence" value="ECO:0007669"/>
    <property type="project" value="UniProtKB-KW"/>
</dbReference>
<sequence length="382" mass="41527">MIWIVFFLMAAATFLVIAFTATGGGRAVLSRRDSASAIFADQIREVERDQERGVITAEEGRAAKAEIERRLQAIERQAEADPAARRSGRALVLAAALAVPAVAAGLYWQLGSPDIPSQPFAERAGEQAEAREIADLAERLKLRLLSEPDGGKTEGWALLGQTYMRMGRYEDAAEAFARLQERPDVTSALVSQYGEALVYAEDGIVTPKAGRAFDRALELDPANPAATFYQAMAMEQAGAPDAAYDLLTARMDAEEEFRPWMESFAAQLNRIAPAAGRPRVDLAEFAPAMPGPTADQVAAAEEMSDEDRQAFIRSMVERLATRMQETPGDLDGWMRLGNAYSVLGETENARDAFGRAQKLAETLPQTDPRKATIDRALSELGG</sequence>
<dbReference type="Proteomes" id="UP000325134">
    <property type="component" value="Unassembled WGS sequence"/>
</dbReference>
<dbReference type="InterPro" id="IPR011990">
    <property type="entry name" value="TPR-like_helical_dom_sf"/>
</dbReference>